<dbReference type="InterPro" id="IPR012338">
    <property type="entry name" value="Beta-lactam/transpept-like"/>
</dbReference>
<evidence type="ECO:0000313" key="3">
    <source>
        <dbReference type="EMBL" id="MFC7604604.1"/>
    </source>
</evidence>
<sequence length="485" mass="51604">MNGPLKRAALACLLMFGLLMINVNYLQAVRAEDLRADSRNTRNFYAQYEVERGRITAGDKVLAESVDTGDTKFRFQRRYPEGKLYAPITGFFAPESQRDIERTENRLLNGTSADLLIRRSIDLFTAKRSKGANVDLTINPRAQEAAYKALGASGKKGALVAIEPKTGAILAMVSIPTYDPNPLSKPDKGEVNKAYNKLDKDEDKPLVNRAIERTYPPGSTFKVVTMAAYLESDDTLGPETQVDAPQVLDLPNTTADLPNYGGAACGAGRVTLSFALEKSCNTPFGKIAMELGYDALKDQAFKFGIGGEPLSIPLPVAGSGIGPEEDQAALAQASIGQRSNQMTPLQMAMIAAGIANNGVVMKPYLVNRIADAEGGEIETADPEELSTAMSEDNARKLQEMMVNVVNKGTASAAQIQGVTVGGKTGTAETAEGRDPHAWFISYAPAEDPQVAVALIVESGSAGSDASGGHTAAPIAKSVMEAVLNR</sequence>
<dbReference type="PANTHER" id="PTHR30627">
    <property type="entry name" value="PEPTIDOGLYCAN D,D-TRANSPEPTIDASE"/>
    <property type="match status" value="1"/>
</dbReference>
<dbReference type="PANTHER" id="PTHR30627:SF24">
    <property type="entry name" value="PENICILLIN-BINDING PROTEIN 4B"/>
    <property type="match status" value="1"/>
</dbReference>
<dbReference type="SUPFAM" id="SSF56601">
    <property type="entry name" value="beta-lactamase/transpeptidase-like"/>
    <property type="match status" value="1"/>
</dbReference>
<comment type="caution">
    <text evidence="3">The sequence shown here is derived from an EMBL/GenBank/DDBJ whole genome shotgun (WGS) entry which is preliminary data.</text>
</comment>
<dbReference type="Gene3D" id="3.90.1310.10">
    <property type="entry name" value="Penicillin-binding protein 2a (Domain 2)"/>
    <property type="match status" value="1"/>
</dbReference>
<feature type="domain" description="Penicillin binding protein A dimerisation" evidence="2">
    <location>
        <begin position="52"/>
        <end position="134"/>
    </location>
</feature>
<dbReference type="Pfam" id="PF00905">
    <property type="entry name" value="Transpeptidase"/>
    <property type="match status" value="1"/>
</dbReference>
<dbReference type="InterPro" id="IPR001460">
    <property type="entry name" value="PCN-bd_Tpept"/>
</dbReference>
<proteinExistence type="predicted"/>
<dbReference type="Gene3D" id="3.40.710.10">
    <property type="entry name" value="DD-peptidase/beta-lactamase superfamily"/>
    <property type="match status" value="1"/>
</dbReference>
<accession>A0ABW2T898</accession>
<protein>
    <submittedName>
        <fullName evidence="3">Peptidoglycan D,D-transpeptidase FtsI family protein</fullName>
    </submittedName>
</protein>
<name>A0ABW2T898_9ACTN</name>
<feature type="domain" description="Penicillin-binding protein transpeptidase" evidence="1">
    <location>
        <begin position="157"/>
        <end position="480"/>
    </location>
</feature>
<dbReference type="RefSeq" id="WP_343970681.1">
    <property type="nucleotide sequence ID" value="NZ_BAAAGK010000087.1"/>
</dbReference>
<dbReference type="Pfam" id="PF21922">
    <property type="entry name" value="PBP_dimer_2"/>
    <property type="match status" value="1"/>
</dbReference>
<reference evidence="4" key="1">
    <citation type="journal article" date="2019" name="Int. J. Syst. Evol. Microbiol.">
        <title>The Global Catalogue of Microorganisms (GCM) 10K type strain sequencing project: providing services to taxonomists for standard genome sequencing and annotation.</title>
        <authorList>
            <consortium name="The Broad Institute Genomics Platform"/>
            <consortium name="The Broad Institute Genome Sequencing Center for Infectious Disease"/>
            <person name="Wu L."/>
            <person name="Ma J."/>
        </authorList>
    </citation>
    <scope>NUCLEOTIDE SEQUENCE [LARGE SCALE GENOMIC DNA]</scope>
    <source>
        <strain evidence="4">JCM 10083</strain>
    </source>
</reference>
<dbReference type="EMBL" id="JBHTEE010000001">
    <property type="protein sequence ID" value="MFC7604604.1"/>
    <property type="molecule type" value="Genomic_DNA"/>
</dbReference>
<keyword evidence="4" id="KW-1185">Reference proteome</keyword>
<dbReference type="InterPro" id="IPR050515">
    <property type="entry name" value="Beta-lactam/transpept"/>
</dbReference>
<evidence type="ECO:0000259" key="1">
    <source>
        <dbReference type="Pfam" id="PF00905"/>
    </source>
</evidence>
<evidence type="ECO:0000313" key="4">
    <source>
        <dbReference type="Proteomes" id="UP001596514"/>
    </source>
</evidence>
<dbReference type="Proteomes" id="UP001596514">
    <property type="component" value="Unassembled WGS sequence"/>
</dbReference>
<evidence type="ECO:0000259" key="2">
    <source>
        <dbReference type="Pfam" id="PF21922"/>
    </source>
</evidence>
<gene>
    <name evidence="3" type="ORF">ACFQVD_31300</name>
</gene>
<organism evidence="3 4">
    <name type="scientific">Streptosporangium amethystogenes subsp. fukuiense</name>
    <dbReference type="NCBI Taxonomy" id="698418"/>
    <lineage>
        <taxon>Bacteria</taxon>
        <taxon>Bacillati</taxon>
        <taxon>Actinomycetota</taxon>
        <taxon>Actinomycetes</taxon>
        <taxon>Streptosporangiales</taxon>
        <taxon>Streptosporangiaceae</taxon>
        <taxon>Streptosporangium</taxon>
    </lineage>
</organism>
<dbReference type="InterPro" id="IPR054120">
    <property type="entry name" value="PBPA_dimer"/>
</dbReference>